<evidence type="ECO:0000313" key="5">
    <source>
        <dbReference type="EMBL" id="PIY61902.1"/>
    </source>
</evidence>
<dbReference type="Gene3D" id="3.30.1320.10">
    <property type="match status" value="1"/>
</dbReference>
<dbReference type="InterPro" id="IPR000307">
    <property type="entry name" value="Ribosomal_bS16"/>
</dbReference>
<feature type="compositionally biased region" description="Low complexity" evidence="4">
    <location>
        <begin position="122"/>
        <end position="136"/>
    </location>
</feature>
<comment type="similarity">
    <text evidence="3">Belongs to the bacterial ribosomal protein bS16 family.</text>
</comment>
<dbReference type="GO" id="GO:0015935">
    <property type="term" value="C:small ribosomal subunit"/>
    <property type="evidence" value="ECO:0007669"/>
    <property type="project" value="TreeGrafter"/>
</dbReference>
<evidence type="ECO:0000313" key="6">
    <source>
        <dbReference type="Proteomes" id="UP000230973"/>
    </source>
</evidence>
<evidence type="ECO:0000256" key="4">
    <source>
        <dbReference type="SAM" id="MobiDB-lite"/>
    </source>
</evidence>
<dbReference type="PROSITE" id="PS00732">
    <property type="entry name" value="RIBOSOMAL_S16"/>
    <property type="match status" value="1"/>
</dbReference>
<dbReference type="GO" id="GO:0005737">
    <property type="term" value="C:cytoplasm"/>
    <property type="evidence" value="ECO:0007669"/>
    <property type="project" value="UniProtKB-ARBA"/>
</dbReference>
<dbReference type="InterPro" id="IPR020592">
    <property type="entry name" value="Ribosomal_bS16_CS"/>
</dbReference>
<keyword evidence="2 3" id="KW-0687">Ribonucleoprotein</keyword>
<dbReference type="SUPFAM" id="SSF54565">
    <property type="entry name" value="Ribosomal protein S16"/>
    <property type="match status" value="1"/>
</dbReference>
<dbReference type="GO" id="GO:0006412">
    <property type="term" value="P:translation"/>
    <property type="evidence" value="ECO:0007669"/>
    <property type="project" value="UniProtKB-UniRule"/>
</dbReference>
<dbReference type="Pfam" id="PF00886">
    <property type="entry name" value="Ribosomal_S16"/>
    <property type="match status" value="1"/>
</dbReference>
<dbReference type="InterPro" id="IPR023803">
    <property type="entry name" value="Ribosomal_bS16_dom_sf"/>
</dbReference>
<reference evidence="6" key="1">
    <citation type="submission" date="2017-09" db="EMBL/GenBank/DDBJ databases">
        <title>Depth-based differentiation of microbial function through sediment-hosted aquifers and enrichment of novel symbionts in the deep terrestrial subsurface.</title>
        <authorList>
            <person name="Probst A.J."/>
            <person name="Ladd B."/>
            <person name="Jarett J.K."/>
            <person name="Geller-Mcgrath D.E."/>
            <person name="Sieber C.M.K."/>
            <person name="Emerson J.B."/>
            <person name="Anantharaman K."/>
            <person name="Thomas B.C."/>
            <person name="Malmstrom R."/>
            <person name="Stieglmeier M."/>
            <person name="Klingl A."/>
            <person name="Woyke T."/>
            <person name="Ryan C.M."/>
            <person name="Banfield J.F."/>
        </authorList>
    </citation>
    <scope>NUCLEOTIDE SEQUENCE [LARGE SCALE GENOMIC DNA]</scope>
</reference>
<dbReference type="AlphaFoldDB" id="A0A2M7Q8U4"/>
<keyword evidence="1 3" id="KW-0689">Ribosomal protein</keyword>
<sequence length="146" mass="16129">MLVIRLSRVGKKKRPSYRIVVQDRQRDPWGTSVDIVGNYNPLTSPSTVVFKEDRIKHWLEKGAQPSATVHNLLVTAGLMKGSKVKATTHDRQDRPVAKEEPKKTEAPATEAAAKPETKTEETPTVTEKPPAETPAAEEPKAEEPAQ</sequence>
<protein>
    <recommendedName>
        <fullName evidence="3">Small ribosomal subunit protein bS16</fullName>
    </recommendedName>
</protein>
<comment type="caution">
    <text evidence="5">The sequence shown here is derived from an EMBL/GenBank/DDBJ whole genome shotgun (WGS) entry which is preliminary data.</text>
</comment>
<dbReference type="GO" id="GO:0003735">
    <property type="term" value="F:structural constituent of ribosome"/>
    <property type="evidence" value="ECO:0007669"/>
    <property type="project" value="InterPro"/>
</dbReference>
<dbReference type="NCBIfam" id="TIGR00002">
    <property type="entry name" value="S16"/>
    <property type="match status" value="1"/>
</dbReference>
<organism evidence="5 6">
    <name type="scientific">Candidatus Uhrbacteria bacterium CG_4_10_14_0_8_um_filter_58_22</name>
    <dbReference type="NCBI Taxonomy" id="1975029"/>
    <lineage>
        <taxon>Bacteria</taxon>
        <taxon>Candidatus Uhriibacteriota</taxon>
    </lineage>
</organism>
<evidence type="ECO:0000256" key="1">
    <source>
        <dbReference type="ARBA" id="ARBA00022980"/>
    </source>
</evidence>
<name>A0A2M7Q8U4_9BACT</name>
<gene>
    <name evidence="3 5" type="primary">rpsP</name>
    <name evidence="5" type="ORF">COY93_04535</name>
</gene>
<dbReference type="PANTHER" id="PTHR12919:SF20">
    <property type="entry name" value="SMALL RIBOSOMAL SUBUNIT PROTEIN BS16M"/>
    <property type="match status" value="1"/>
</dbReference>
<dbReference type="Proteomes" id="UP000230973">
    <property type="component" value="Unassembled WGS sequence"/>
</dbReference>
<feature type="compositionally biased region" description="Basic and acidic residues" evidence="4">
    <location>
        <begin position="87"/>
        <end position="105"/>
    </location>
</feature>
<evidence type="ECO:0000256" key="3">
    <source>
        <dbReference type="HAMAP-Rule" id="MF_00385"/>
    </source>
</evidence>
<evidence type="ECO:0000256" key="2">
    <source>
        <dbReference type="ARBA" id="ARBA00023274"/>
    </source>
</evidence>
<dbReference type="PANTHER" id="PTHR12919">
    <property type="entry name" value="30S RIBOSOMAL PROTEIN S16"/>
    <property type="match status" value="1"/>
</dbReference>
<dbReference type="HAMAP" id="MF_00385">
    <property type="entry name" value="Ribosomal_bS16"/>
    <property type="match status" value="1"/>
</dbReference>
<dbReference type="EMBL" id="PFLC01000059">
    <property type="protein sequence ID" value="PIY61902.1"/>
    <property type="molecule type" value="Genomic_DNA"/>
</dbReference>
<proteinExistence type="inferred from homology"/>
<feature type="region of interest" description="Disordered" evidence="4">
    <location>
        <begin position="80"/>
        <end position="146"/>
    </location>
</feature>
<feature type="compositionally biased region" description="Basic and acidic residues" evidence="4">
    <location>
        <begin position="137"/>
        <end position="146"/>
    </location>
</feature>
<accession>A0A2M7Q8U4</accession>